<evidence type="ECO:0000256" key="1">
    <source>
        <dbReference type="ARBA" id="ARBA00005673"/>
    </source>
</evidence>
<dbReference type="PANTHER" id="PTHR10953:SF162">
    <property type="entry name" value="SUMO-ACTIVATING ENZYME SUBUNIT 1"/>
    <property type="match status" value="1"/>
</dbReference>
<feature type="domain" description="THIF-type NAD/FAD binding fold" evidence="4">
    <location>
        <begin position="10"/>
        <end position="100"/>
    </location>
</feature>
<dbReference type="AlphaFoldDB" id="A0A9Q0MH93"/>
<keyword evidence="3" id="KW-1133">Transmembrane helix</keyword>
<protein>
    <submittedName>
        <fullName evidence="6">Uncharacterized protein</fullName>
    </submittedName>
</protein>
<dbReference type="GO" id="GO:0016020">
    <property type="term" value="C:membrane"/>
    <property type="evidence" value="ECO:0007669"/>
    <property type="project" value="InterPro"/>
</dbReference>
<dbReference type="GO" id="GO:0005230">
    <property type="term" value="F:extracellular ligand-gated monoatomic ion channel activity"/>
    <property type="evidence" value="ECO:0007669"/>
    <property type="project" value="InterPro"/>
</dbReference>
<proteinExistence type="inferred from homology"/>
<dbReference type="GO" id="GO:0031510">
    <property type="term" value="C:SUMO activating enzyme complex"/>
    <property type="evidence" value="ECO:0007669"/>
    <property type="project" value="TreeGrafter"/>
</dbReference>
<keyword evidence="7" id="KW-1185">Reference proteome</keyword>
<dbReference type="Proteomes" id="UP001142055">
    <property type="component" value="Chromosome 1"/>
</dbReference>
<evidence type="ECO:0000313" key="6">
    <source>
        <dbReference type="EMBL" id="KAJ6225424.1"/>
    </source>
</evidence>
<dbReference type="InterPro" id="IPR006202">
    <property type="entry name" value="Neur_chan_lig-bd"/>
</dbReference>
<feature type="domain" description="Neurotransmitter-gated ion-channel ligand-binding" evidence="5">
    <location>
        <begin position="302"/>
        <end position="413"/>
    </location>
</feature>
<evidence type="ECO:0000256" key="3">
    <source>
        <dbReference type="SAM" id="Phobius"/>
    </source>
</evidence>
<comment type="similarity">
    <text evidence="1">Belongs to the ubiquitin-activating E1 family.</text>
</comment>
<evidence type="ECO:0000259" key="5">
    <source>
        <dbReference type="Pfam" id="PF02931"/>
    </source>
</evidence>
<dbReference type="InterPro" id="IPR000594">
    <property type="entry name" value="ThiF_NAD_FAD-bd"/>
</dbReference>
<keyword evidence="3" id="KW-0472">Membrane</keyword>
<dbReference type="CDD" id="cd18989">
    <property type="entry name" value="LGIC_ECD_cation"/>
    <property type="match status" value="1"/>
</dbReference>
<dbReference type="PANTHER" id="PTHR10953">
    <property type="entry name" value="UBIQUITIN-ACTIVATING ENZYME E1"/>
    <property type="match status" value="1"/>
</dbReference>
<dbReference type="Pfam" id="PF02931">
    <property type="entry name" value="Neur_chan_LBD"/>
    <property type="match status" value="1"/>
</dbReference>
<gene>
    <name evidence="6" type="ORF">RDWZM_003969</name>
</gene>
<feature type="transmembrane region" description="Helical" evidence="3">
    <location>
        <begin position="528"/>
        <end position="548"/>
    </location>
</feature>
<keyword evidence="2" id="KW-0175">Coiled coil</keyword>
<dbReference type="Pfam" id="PF00899">
    <property type="entry name" value="ThiF"/>
    <property type="match status" value="1"/>
</dbReference>
<name>A0A9Q0MH93_BLOTA</name>
<dbReference type="Gene3D" id="2.70.170.10">
    <property type="entry name" value="Neurotransmitter-gated ion-channel ligand-binding domain"/>
    <property type="match status" value="2"/>
</dbReference>
<feature type="coiled-coil region" evidence="2">
    <location>
        <begin position="206"/>
        <end position="233"/>
    </location>
</feature>
<evidence type="ECO:0000313" key="7">
    <source>
        <dbReference type="Proteomes" id="UP001142055"/>
    </source>
</evidence>
<accession>A0A9Q0MH93</accession>
<dbReference type="GO" id="GO:0019948">
    <property type="term" value="F:SUMO activating enzyme activity"/>
    <property type="evidence" value="ECO:0007669"/>
    <property type="project" value="TreeGrafter"/>
</dbReference>
<dbReference type="SUPFAM" id="SSF69572">
    <property type="entry name" value="Activating enzymes of the ubiquitin-like proteins"/>
    <property type="match status" value="1"/>
</dbReference>
<evidence type="ECO:0000259" key="4">
    <source>
        <dbReference type="Pfam" id="PF00899"/>
    </source>
</evidence>
<keyword evidence="3" id="KW-0812">Transmembrane</keyword>
<dbReference type="InterPro" id="IPR035985">
    <property type="entry name" value="Ubiquitin-activating_enz"/>
</dbReference>
<sequence length="631" mass="72426">MFTDEEAAVYDRQIRLWGIHAQQKIRSADVLVIGLSGVATEVVKNLVLSGINSITLVDNELVTDLDMLSNLFTRNQVGSSRADAVQKYVQELNPRVMVKVKNCSPAEYYQTSTIDLNKVCNSLSIPFFSAWAFGSFSMVFCDLGLKHGANDKIFIQFDQVIKQKSFVPKDTKIAKRKLEKIRKYKSVFLIFLTMYRYHEKNGNFPNVKTEDDTQLLSKELQQLETELVEELNNTLTDDIKWNSLDGWHSKIWGQFAFTTSIVGGFMSQDIIRSVTKENIDFNFFFHRIQCETEIEMQNHVKALRKELFQNRGYDPMARPVLNYTHSMNVSLYLDINYIKKLDIQTNVLESEGWIRLTWVDENLKWKAADFGGLNDIRVSVDEVFRPDITIINAVETENVLRTSTHSDLILWNTANKIDLGSFVDNPEWEVIDSKCEYKLHMYFEGASYPEVIYYLTIERKVTIYRYTVYFPVLCALLINLMTLFLDIRTTLRFHLSSLSFITLLLIILYLAFKLGFGALGTPNVVKYLGQMIVLVSTTLVWSSFAVSFSRSSFEVPTTVMRAIEPVQHWLVSNDIEAVQLTNTDPEDQLKPSTTGNNKRNQSASSTNLIVIQVIDKLIFVLFSILTIALHN</sequence>
<dbReference type="EMBL" id="JAPWDV010000001">
    <property type="protein sequence ID" value="KAJ6225424.1"/>
    <property type="molecule type" value="Genomic_DNA"/>
</dbReference>
<feature type="transmembrane region" description="Helical" evidence="3">
    <location>
        <begin position="466"/>
        <end position="485"/>
    </location>
</feature>
<reference evidence="6" key="1">
    <citation type="submission" date="2022-12" db="EMBL/GenBank/DDBJ databases">
        <title>Genome assemblies of Blomia tropicalis.</title>
        <authorList>
            <person name="Cui Y."/>
        </authorList>
    </citation>
    <scope>NUCLEOTIDE SEQUENCE</scope>
    <source>
        <tissue evidence="6">Adult mites</tissue>
    </source>
</reference>
<feature type="transmembrane region" description="Helical" evidence="3">
    <location>
        <begin position="608"/>
        <end position="629"/>
    </location>
</feature>
<dbReference type="Gene3D" id="3.40.50.720">
    <property type="entry name" value="NAD(P)-binding Rossmann-like Domain"/>
    <property type="match status" value="1"/>
</dbReference>
<comment type="caution">
    <text evidence="6">The sequence shown here is derived from an EMBL/GenBank/DDBJ whole genome shotgun (WGS) entry which is preliminary data.</text>
</comment>
<feature type="transmembrane region" description="Helical" evidence="3">
    <location>
        <begin position="497"/>
        <end position="516"/>
    </location>
</feature>
<dbReference type="GO" id="GO:0016925">
    <property type="term" value="P:protein sumoylation"/>
    <property type="evidence" value="ECO:0007669"/>
    <property type="project" value="TreeGrafter"/>
</dbReference>
<dbReference type="OMA" id="RIQCETE"/>
<evidence type="ECO:0000256" key="2">
    <source>
        <dbReference type="SAM" id="Coils"/>
    </source>
</evidence>
<dbReference type="SUPFAM" id="SSF63712">
    <property type="entry name" value="Nicotinic receptor ligand binding domain-like"/>
    <property type="match status" value="1"/>
</dbReference>
<dbReference type="InterPro" id="IPR045886">
    <property type="entry name" value="ThiF/MoeB/HesA"/>
</dbReference>
<dbReference type="InterPro" id="IPR036734">
    <property type="entry name" value="Neur_chan_lig-bd_sf"/>
</dbReference>
<organism evidence="6 7">
    <name type="scientific">Blomia tropicalis</name>
    <name type="common">Mite</name>
    <dbReference type="NCBI Taxonomy" id="40697"/>
    <lineage>
        <taxon>Eukaryota</taxon>
        <taxon>Metazoa</taxon>
        <taxon>Ecdysozoa</taxon>
        <taxon>Arthropoda</taxon>
        <taxon>Chelicerata</taxon>
        <taxon>Arachnida</taxon>
        <taxon>Acari</taxon>
        <taxon>Acariformes</taxon>
        <taxon>Sarcoptiformes</taxon>
        <taxon>Astigmata</taxon>
        <taxon>Glycyphagoidea</taxon>
        <taxon>Echimyopodidae</taxon>
        <taxon>Blomia</taxon>
    </lineage>
</organism>
<dbReference type="GO" id="GO:0005737">
    <property type="term" value="C:cytoplasm"/>
    <property type="evidence" value="ECO:0007669"/>
    <property type="project" value="TreeGrafter"/>
</dbReference>